<name>A0ABW6KI20_9BACI</name>
<gene>
    <name evidence="1" type="ORF">ACFYKX_25360</name>
</gene>
<organism evidence="1 2">
    <name type="scientific">Cytobacillus spartinae</name>
    <dbReference type="NCBI Taxonomy" id="3299023"/>
    <lineage>
        <taxon>Bacteria</taxon>
        <taxon>Bacillati</taxon>
        <taxon>Bacillota</taxon>
        <taxon>Bacilli</taxon>
        <taxon>Bacillales</taxon>
        <taxon>Bacillaceae</taxon>
        <taxon>Cytobacillus</taxon>
    </lineage>
</organism>
<evidence type="ECO:0000313" key="2">
    <source>
        <dbReference type="Proteomes" id="UP001601059"/>
    </source>
</evidence>
<protein>
    <submittedName>
        <fullName evidence="1">Uncharacterized protein</fullName>
    </submittedName>
</protein>
<proteinExistence type="predicted"/>
<dbReference type="EMBL" id="JBIACK010000021">
    <property type="protein sequence ID" value="MFE8703904.1"/>
    <property type="molecule type" value="Genomic_DNA"/>
</dbReference>
<sequence>MDYFVIDVLNDVEKGMGELNKIQATMAIGSVLYDLRELEIKLKNQFEEEKKYFESGATENKERTTYFQEQWIKVRKAIYELEN</sequence>
<evidence type="ECO:0000313" key="1">
    <source>
        <dbReference type="EMBL" id="MFE8703904.1"/>
    </source>
</evidence>
<reference evidence="1 2" key="1">
    <citation type="submission" date="2024-08" db="EMBL/GenBank/DDBJ databases">
        <title>Two novel Cytobacillus novel species.</title>
        <authorList>
            <person name="Liu G."/>
        </authorList>
    </citation>
    <scope>NUCLEOTIDE SEQUENCE [LARGE SCALE GENOMIC DNA]</scope>
    <source>
        <strain evidence="1 2">FJAT-54145</strain>
    </source>
</reference>
<dbReference type="RefSeq" id="WP_389364819.1">
    <property type="nucleotide sequence ID" value="NZ_JBIACK010000021.1"/>
</dbReference>
<comment type="caution">
    <text evidence="1">The sequence shown here is derived from an EMBL/GenBank/DDBJ whole genome shotgun (WGS) entry which is preliminary data.</text>
</comment>
<dbReference type="Proteomes" id="UP001601059">
    <property type="component" value="Unassembled WGS sequence"/>
</dbReference>
<accession>A0ABW6KI20</accession>
<keyword evidence="2" id="KW-1185">Reference proteome</keyword>